<keyword evidence="2" id="KW-0548">Nucleotidyltransferase</keyword>
<dbReference type="PANTHER" id="PTHR37984">
    <property type="entry name" value="PROTEIN CBG26694"/>
    <property type="match status" value="1"/>
</dbReference>
<feature type="domain" description="Reverse transcriptase RNase H-like" evidence="8">
    <location>
        <begin position="357"/>
        <end position="398"/>
    </location>
</feature>
<reference evidence="9 10" key="1">
    <citation type="submission" date="2019-08" db="EMBL/GenBank/DDBJ databases">
        <title>Draft genome sequences of two oriental melons (Cucumis melo L. var makuwa).</title>
        <authorList>
            <person name="Kwon S.-Y."/>
        </authorList>
    </citation>
    <scope>NUCLEOTIDE SEQUENCE [LARGE SCALE GENOMIC DNA]</scope>
    <source>
        <strain evidence="10">cv. SW 3</strain>
        <tissue evidence="9">Leaf</tissue>
    </source>
</reference>
<evidence type="ECO:0000259" key="8">
    <source>
        <dbReference type="Pfam" id="PF17917"/>
    </source>
</evidence>
<dbReference type="OrthoDB" id="415724at2759"/>
<dbReference type="PANTHER" id="PTHR37984:SF5">
    <property type="entry name" value="PROTEIN NYNRIN-LIKE"/>
    <property type="match status" value="1"/>
</dbReference>
<proteinExistence type="predicted"/>
<keyword evidence="4" id="KW-0255">Endonuclease</keyword>
<dbReference type="FunFam" id="3.10.10.10:FF:000002">
    <property type="entry name" value="Retrovirus-related Pol polyprotein from transposon 17.6-like protein"/>
    <property type="match status" value="1"/>
</dbReference>
<evidence type="ECO:0000256" key="6">
    <source>
        <dbReference type="ARBA" id="ARBA00022918"/>
    </source>
</evidence>
<evidence type="ECO:0000313" key="10">
    <source>
        <dbReference type="Proteomes" id="UP000321393"/>
    </source>
</evidence>
<evidence type="ECO:0000313" key="9">
    <source>
        <dbReference type="EMBL" id="KAA0045844.1"/>
    </source>
</evidence>
<dbReference type="AlphaFoldDB" id="A0A5A7TS16"/>
<evidence type="ECO:0000256" key="4">
    <source>
        <dbReference type="ARBA" id="ARBA00022759"/>
    </source>
</evidence>
<keyword evidence="1" id="KW-0808">Transferase</keyword>
<dbReference type="CDD" id="cd01647">
    <property type="entry name" value="RT_LTR"/>
    <property type="match status" value="1"/>
</dbReference>
<feature type="domain" description="Reverse transcriptase" evidence="7">
    <location>
        <begin position="126"/>
        <end position="248"/>
    </location>
</feature>
<dbReference type="Pfam" id="PF17917">
    <property type="entry name" value="RT_RNaseH"/>
    <property type="match status" value="1"/>
</dbReference>
<evidence type="ECO:0000256" key="3">
    <source>
        <dbReference type="ARBA" id="ARBA00022722"/>
    </source>
</evidence>
<keyword evidence="6" id="KW-0695">RNA-directed DNA polymerase</keyword>
<dbReference type="FunFam" id="3.30.70.270:FF:000020">
    <property type="entry name" value="Transposon Tf2-6 polyprotein-like Protein"/>
    <property type="match status" value="1"/>
</dbReference>
<dbReference type="Proteomes" id="UP000321393">
    <property type="component" value="Unassembled WGS sequence"/>
</dbReference>
<dbReference type="SUPFAM" id="SSF56672">
    <property type="entry name" value="DNA/RNA polymerases"/>
    <property type="match status" value="1"/>
</dbReference>
<dbReference type="GO" id="GO:0003824">
    <property type="term" value="F:catalytic activity"/>
    <property type="evidence" value="ECO:0007669"/>
    <property type="project" value="UniProtKB-KW"/>
</dbReference>
<sequence length="509" mass="58312">MKASKLLSQGTWGILAGVVDTREQEVSLSSEPVLREYHDVFPDELPGLPPPREIDFAIELEPDTAPISRAPYRMAPAELKELKVQLQELLDKGFIRPSVSPWRAPVLFVKKKDGSMRLCIDYRELNKGAIVFSKIDLRSGYHQLRIRDSDIPKTAFRSRYGHYEFIVMSFGLTKSPAIFMDLKNRVFKDFLDSFVIVFIDDILIYSKTEAEHEEHLHQVLETLRANRLYAKFSKCEFWLKKVSFLGHVVSSEGVSVDPAKIEAVTNWPRPSTVSEIRSFLGLAGYYRRFVEDFSRITSPLTQLTRKETPFVWSPTCESSFQELKQKLVTAPVLTVPDGSGSFVIYSDASKKGLGCIWRHYLYGEKIQIFTDHKSLKYFFTQKELNMRQRRWLELVKDYDCEILYHPSKANVVADALSRKVAHSAAPITKQAPLLRDFERAEIVVSVGEVTSQLAQLSVQPTSRQRIIVAQLNDPYLVEKRRLVETGQISPYPLTMAVTTQLLILNRSHY</sequence>
<comment type="caution">
    <text evidence="9">The sequence shown here is derived from an EMBL/GenBank/DDBJ whole genome shotgun (WGS) entry which is preliminary data.</text>
</comment>
<evidence type="ECO:0000256" key="2">
    <source>
        <dbReference type="ARBA" id="ARBA00022695"/>
    </source>
</evidence>
<evidence type="ECO:0000259" key="7">
    <source>
        <dbReference type="Pfam" id="PF00078"/>
    </source>
</evidence>
<organism evidence="9 10">
    <name type="scientific">Cucumis melo var. makuwa</name>
    <name type="common">Oriental melon</name>
    <dbReference type="NCBI Taxonomy" id="1194695"/>
    <lineage>
        <taxon>Eukaryota</taxon>
        <taxon>Viridiplantae</taxon>
        <taxon>Streptophyta</taxon>
        <taxon>Embryophyta</taxon>
        <taxon>Tracheophyta</taxon>
        <taxon>Spermatophyta</taxon>
        <taxon>Magnoliopsida</taxon>
        <taxon>eudicotyledons</taxon>
        <taxon>Gunneridae</taxon>
        <taxon>Pentapetalae</taxon>
        <taxon>rosids</taxon>
        <taxon>fabids</taxon>
        <taxon>Cucurbitales</taxon>
        <taxon>Cucurbitaceae</taxon>
        <taxon>Benincaseae</taxon>
        <taxon>Cucumis</taxon>
    </lineage>
</organism>
<dbReference type="InterPro" id="IPR043502">
    <property type="entry name" value="DNA/RNA_pol_sf"/>
</dbReference>
<name>A0A5A7TS16_CUCMM</name>
<dbReference type="Pfam" id="PF00078">
    <property type="entry name" value="RVT_1"/>
    <property type="match status" value="1"/>
</dbReference>
<dbReference type="Gene3D" id="3.30.70.270">
    <property type="match status" value="2"/>
</dbReference>
<dbReference type="InterPro" id="IPR050951">
    <property type="entry name" value="Retrovirus_Pol_polyprotein"/>
</dbReference>
<dbReference type="InterPro" id="IPR000477">
    <property type="entry name" value="RT_dom"/>
</dbReference>
<dbReference type="CDD" id="cd09274">
    <property type="entry name" value="RNase_HI_RT_Ty3"/>
    <property type="match status" value="1"/>
</dbReference>
<dbReference type="InterPro" id="IPR043128">
    <property type="entry name" value="Rev_trsase/Diguanyl_cyclase"/>
</dbReference>
<dbReference type="EMBL" id="SSTE01014401">
    <property type="protein sequence ID" value="KAA0045844.1"/>
    <property type="molecule type" value="Genomic_DNA"/>
</dbReference>
<keyword evidence="5" id="KW-0378">Hydrolase</keyword>
<protein>
    <submittedName>
        <fullName evidence="9">Pol protein</fullName>
    </submittedName>
</protein>
<gene>
    <name evidence="9" type="ORF">E6C27_scaffold243G003760</name>
</gene>
<accession>A0A5A7TS16</accession>
<dbReference type="Gene3D" id="3.10.10.10">
    <property type="entry name" value="HIV Type 1 Reverse Transcriptase, subunit A, domain 1"/>
    <property type="match status" value="2"/>
</dbReference>
<dbReference type="InterPro" id="IPR041373">
    <property type="entry name" value="RT_RNaseH"/>
</dbReference>
<evidence type="ECO:0000256" key="1">
    <source>
        <dbReference type="ARBA" id="ARBA00022679"/>
    </source>
</evidence>
<keyword evidence="3" id="KW-0540">Nuclease</keyword>
<evidence type="ECO:0000256" key="5">
    <source>
        <dbReference type="ARBA" id="ARBA00022801"/>
    </source>
</evidence>